<dbReference type="RefSeq" id="WP_233731549.1">
    <property type="nucleotide sequence ID" value="NZ_JAJVCN010000004.1"/>
</dbReference>
<proteinExistence type="predicted"/>
<comment type="caution">
    <text evidence="1">The sequence shown here is derived from an EMBL/GenBank/DDBJ whole genome shotgun (WGS) entry which is preliminary data.</text>
</comment>
<dbReference type="EMBL" id="JAJVCN010000004">
    <property type="protein sequence ID" value="MCE7010084.1"/>
    <property type="molecule type" value="Genomic_DNA"/>
</dbReference>
<sequence length="126" mass="13757">MLVTAVEIIGKASPDEDDVALFTGMWVEERTPADRSFDGDLVVRLTAPHGSAYEVTGSRSVDVEMLRACQGRWQRVGQWRGLDDGWPCVVAFTLSIHGDLDSGAVSEQGKVLLSWEDEVANACSYP</sequence>
<reference evidence="1 2" key="1">
    <citation type="submission" date="2021-12" db="EMBL/GenBank/DDBJ databases">
        <title>Genome sequence of Kibdelosporangium philippinense ATCC 49844.</title>
        <authorList>
            <person name="Fedorov E.A."/>
            <person name="Omeragic M."/>
            <person name="Shalygina K.F."/>
            <person name="Maclea K.S."/>
        </authorList>
    </citation>
    <scope>NUCLEOTIDE SEQUENCE [LARGE SCALE GENOMIC DNA]</scope>
    <source>
        <strain evidence="1 2">ATCC 49844</strain>
    </source>
</reference>
<protein>
    <submittedName>
        <fullName evidence="1">Uncharacterized protein</fullName>
    </submittedName>
</protein>
<dbReference type="Proteomes" id="UP001521150">
    <property type="component" value="Unassembled WGS sequence"/>
</dbReference>
<organism evidence="1 2">
    <name type="scientific">Kibdelosporangium philippinense</name>
    <dbReference type="NCBI Taxonomy" id="211113"/>
    <lineage>
        <taxon>Bacteria</taxon>
        <taxon>Bacillati</taxon>
        <taxon>Actinomycetota</taxon>
        <taxon>Actinomycetes</taxon>
        <taxon>Pseudonocardiales</taxon>
        <taxon>Pseudonocardiaceae</taxon>
        <taxon>Kibdelosporangium</taxon>
    </lineage>
</organism>
<accession>A0ABS8ZQQ7</accession>
<keyword evidence="2" id="KW-1185">Reference proteome</keyword>
<evidence type="ECO:0000313" key="2">
    <source>
        <dbReference type="Proteomes" id="UP001521150"/>
    </source>
</evidence>
<evidence type="ECO:0000313" key="1">
    <source>
        <dbReference type="EMBL" id="MCE7010084.1"/>
    </source>
</evidence>
<name>A0ABS8ZQQ7_9PSEU</name>
<gene>
    <name evidence="1" type="ORF">LWC34_45860</name>
</gene>